<gene>
    <name evidence="2" type="ORF">DV520_02580</name>
</gene>
<proteinExistence type="predicted"/>
<dbReference type="Gene3D" id="3.30.750.70">
    <property type="entry name" value="4-hydroxybutyrate coenzyme like domains"/>
    <property type="match status" value="1"/>
</dbReference>
<protein>
    <recommendedName>
        <fullName evidence="1">Acetyl-CoA hydrolase/transferase C-terminal domain-containing protein</fullName>
    </recommendedName>
</protein>
<dbReference type="InterPro" id="IPR046433">
    <property type="entry name" value="ActCoA_hydro"/>
</dbReference>
<dbReference type="OrthoDB" id="9801795at2"/>
<keyword evidence="3" id="KW-1185">Reference proteome</keyword>
<dbReference type="PANTHER" id="PTHR21432:SF20">
    <property type="entry name" value="ACETYL-COA HYDROLASE"/>
    <property type="match status" value="1"/>
</dbReference>
<name>A0A3E2B694_9FIRM</name>
<evidence type="ECO:0000313" key="2">
    <source>
        <dbReference type="EMBL" id="RFT07547.1"/>
    </source>
</evidence>
<dbReference type="GeneID" id="97994626"/>
<evidence type="ECO:0000259" key="1">
    <source>
        <dbReference type="Pfam" id="PF13336"/>
    </source>
</evidence>
<dbReference type="InterPro" id="IPR037171">
    <property type="entry name" value="NagB/RpiA_transferase-like"/>
</dbReference>
<dbReference type="InterPro" id="IPR026888">
    <property type="entry name" value="AcetylCoA_hyd_C"/>
</dbReference>
<dbReference type="Gene3D" id="3.40.1080.10">
    <property type="entry name" value="Glutaconate Coenzyme A-transferase"/>
    <property type="match status" value="1"/>
</dbReference>
<dbReference type="RefSeq" id="WP_117141678.1">
    <property type="nucleotide sequence ID" value="NZ_CAKXKJ010000009.1"/>
</dbReference>
<dbReference type="SUPFAM" id="SSF100950">
    <property type="entry name" value="NagB/RpiA/CoA transferase-like"/>
    <property type="match status" value="2"/>
</dbReference>
<comment type="caution">
    <text evidence="2">The sequence shown here is derived from an EMBL/GenBank/DDBJ whole genome shotgun (WGS) entry which is preliminary data.</text>
</comment>
<dbReference type="AlphaFoldDB" id="A0A3E2B694"/>
<dbReference type="GO" id="GO:0008775">
    <property type="term" value="F:acetate CoA-transferase activity"/>
    <property type="evidence" value="ECO:0007669"/>
    <property type="project" value="InterPro"/>
</dbReference>
<organism evidence="2 3">
    <name type="scientific">Evtepia gabavorous</name>
    <dbReference type="NCBI Taxonomy" id="2211183"/>
    <lineage>
        <taxon>Bacteria</taxon>
        <taxon>Bacillati</taxon>
        <taxon>Bacillota</taxon>
        <taxon>Clostridia</taxon>
        <taxon>Eubacteriales</taxon>
        <taxon>Evtepia</taxon>
    </lineage>
</organism>
<dbReference type="InterPro" id="IPR038460">
    <property type="entry name" value="AcetylCoA_hyd_C_sf"/>
</dbReference>
<feature type="domain" description="Acetyl-CoA hydrolase/transferase C-terminal" evidence="1">
    <location>
        <begin position="288"/>
        <end position="441"/>
    </location>
</feature>
<dbReference type="Gene3D" id="3.40.1080.20">
    <property type="entry name" value="Acetyl-CoA hydrolase/transferase C-terminal domain"/>
    <property type="match status" value="1"/>
</dbReference>
<dbReference type="Proteomes" id="UP000260649">
    <property type="component" value="Unassembled WGS sequence"/>
</dbReference>
<evidence type="ECO:0000313" key="3">
    <source>
        <dbReference type="Proteomes" id="UP000260649"/>
    </source>
</evidence>
<reference evidence="2 3" key="1">
    <citation type="submission" date="2018-07" db="EMBL/GenBank/DDBJ databases">
        <title>GABA Modulating Bacteria of the Human Gut Microbiota.</title>
        <authorList>
            <person name="Strandwitz P."/>
            <person name="Kim K.H."/>
            <person name="Terekhova D."/>
            <person name="Liu J.K."/>
            <person name="Sharma A."/>
            <person name="Levering J."/>
            <person name="Mcdonald D."/>
            <person name="Dietrich D."/>
            <person name="Ramadhar T.R."/>
            <person name="Lekbua A."/>
            <person name="Mroue N."/>
            <person name="Liston C."/>
            <person name="Stewart E.J."/>
            <person name="Dubin M.J."/>
            <person name="Zengler K."/>
            <person name="Knight R."/>
            <person name="Gilbert J.A."/>
            <person name="Clardy J."/>
            <person name="Lewis K."/>
        </authorList>
    </citation>
    <scope>NUCLEOTIDE SEQUENCE [LARGE SCALE GENOMIC DNA]</scope>
    <source>
        <strain evidence="2 3">KLE1738</strain>
    </source>
</reference>
<dbReference type="PANTHER" id="PTHR21432">
    <property type="entry name" value="ACETYL-COA HYDROLASE-RELATED"/>
    <property type="match status" value="1"/>
</dbReference>
<dbReference type="Pfam" id="PF13336">
    <property type="entry name" value="AcetylCoA_hyd_C"/>
    <property type="match status" value="1"/>
</dbReference>
<accession>A0A3E2B694</accession>
<sequence>MNKWQKAYLRGAYRGKSPGALYRERLGTVQDALDWIDDGDCLTWSTHGSEPKVFLEHLHTIAPRLEKGIDCWNTISRYDYPVTRDPALAGRFRHHTFFFDRWSVAARGSGLYSYFPVNQHNYGQEVRRCLPPNVFVAQVSPMDRHGYVHLSCDLIMTLEHVYRADKIIFEVNARAPMVWGESALPISMADVVYEVDEPIFQLQDPPIGEREETIAGYVSDLMRDGDCIQLGFGGIPNAIGFHLMEKHDLGIHTEQIGTAMAHLMACGAVTNRCKTIDRGITVGSFISGDHFLYDFVDQHPRLTVRRSRYTNDPYVIARNDNVVSVNASLQIDLTGQVCAESIGPYQHSGTGGATDFAWGAYHAKGGRAILAQTATTKQGTLSRIVPTLDPGAIVSVSRNLTDLVVTEYGVAKLRQRTVRQRVENLIAVAHPDFRAELRRQANRLLYF</sequence>
<dbReference type="EMBL" id="QQRQ01000002">
    <property type="protein sequence ID" value="RFT07547.1"/>
    <property type="molecule type" value="Genomic_DNA"/>
</dbReference>
<dbReference type="GO" id="GO:0006083">
    <property type="term" value="P:acetate metabolic process"/>
    <property type="evidence" value="ECO:0007669"/>
    <property type="project" value="InterPro"/>
</dbReference>